<gene>
    <name evidence="2" type="ORF">NESM_000142700</name>
</gene>
<name>A0AAW0F507_9TRYP</name>
<organism evidence="2 3">
    <name type="scientific">Novymonas esmeraldas</name>
    <dbReference type="NCBI Taxonomy" id="1808958"/>
    <lineage>
        <taxon>Eukaryota</taxon>
        <taxon>Discoba</taxon>
        <taxon>Euglenozoa</taxon>
        <taxon>Kinetoplastea</taxon>
        <taxon>Metakinetoplastina</taxon>
        <taxon>Trypanosomatida</taxon>
        <taxon>Trypanosomatidae</taxon>
        <taxon>Novymonas</taxon>
    </lineage>
</organism>
<reference evidence="2 3" key="1">
    <citation type="journal article" date="2021" name="MBio">
        <title>A New Model Trypanosomatid, Novymonas esmeraldas: Genomic Perception of Its 'Candidatus Pandoraea novymonadis' Endosymbiont.</title>
        <authorList>
            <person name="Zakharova A."/>
            <person name="Saura A."/>
            <person name="Butenko A."/>
            <person name="Podesvova L."/>
            <person name="Warmusova S."/>
            <person name="Kostygov A.Y."/>
            <person name="Nenarokova A."/>
            <person name="Lukes J."/>
            <person name="Opperdoes F.R."/>
            <person name="Yurchenko V."/>
        </authorList>
    </citation>
    <scope>NUCLEOTIDE SEQUENCE [LARGE SCALE GENOMIC DNA]</scope>
    <source>
        <strain evidence="2 3">E262AT.01</strain>
    </source>
</reference>
<keyword evidence="3" id="KW-1185">Reference proteome</keyword>
<dbReference type="AlphaFoldDB" id="A0AAW0F507"/>
<dbReference type="Proteomes" id="UP001430356">
    <property type="component" value="Unassembled WGS sequence"/>
</dbReference>
<evidence type="ECO:0000313" key="2">
    <source>
        <dbReference type="EMBL" id="KAK7200842.1"/>
    </source>
</evidence>
<proteinExistence type="predicted"/>
<evidence type="ECO:0000256" key="1">
    <source>
        <dbReference type="SAM" id="MobiDB-lite"/>
    </source>
</evidence>
<sequence>MRLAAQWGRRHAGSAVVNSRACVAAVDGGAAGASACWVQRRHQTRLPNKGYREQPTVPDRMKDAMSTFGVDMHNVSSEEDPPYVPEQQRQRILQDVMSSSQNIKSMSKMDRLRLALDKVRNESAQHEAWNEVYMFLRTTEMCTEVVANASDVFPSGKKLWVEMELCEEKRVPVLLELPNGMPVLPIFTMEEYMDSYFSRTNMYDSCWFPVPRNGAQWEEFCKLPFPVCVTGNIQHFSTLATVALGQHQLGILVNPGLRSSKFITYPEMVTLARLRQQKSKDRQLAVVGGGGEGSSSSSSSSGSSGGSSSPQGRLVDDNLVRTFDTTKMPLKRLEPDQLAACMASRPPIPPVAQLELHLLLHVYPEIESVYIRTVDRPRWRTLLGAPEKMTQIDVVCSAEQKPDSTFIEHLQRWSFMQEFNSDVHVELTSHTPVQQASTGAFMCVYSSAVDGKVLRAVSTFKGRTLADQLGFNEPIKDKHGNTPYERFTSYL</sequence>
<protein>
    <submittedName>
        <fullName evidence="2">Uncharacterized protein</fullName>
    </submittedName>
</protein>
<feature type="region of interest" description="Disordered" evidence="1">
    <location>
        <begin position="282"/>
        <end position="316"/>
    </location>
</feature>
<evidence type="ECO:0000313" key="3">
    <source>
        <dbReference type="Proteomes" id="UP001430356"/>
    </source>
</evidence>
<accession>A0AAW0F507</accession>
<dbReference type="EMBL" id="JAECZO010000009">
    <property type="protein sequence ID" value="KAK7200842.1"/>
    <property type="molecule type" value="Genomic_DNA"/>
</dbReference>
<comment type="caution">
    <text evidence="2">The sequence shown here is derived from an EMBL/GenBank/DDBJ whole genome shotgun (WGS) entry which is preliminary data.</text>
</comment>
<feature type="compositionally biased region" description="Low complexity" evidence="1">
    <location>
        <begin position="294"/>
        <end position="309"/>
    </location>
</feature>